<comment type="caution">
    <text evidence="5">The sequence shown here is derived from an EMBL/GenBank/DDBJ whole genome shotgun (WGS) entry which is preliminary data.</text>
</comment>
<evidence type="ECO:0000256" key="3">
    <source>
        <dbReference type="ARBA" id="ARBA00023163"/>
    </source>
</evidence>
<evidence type="ECO:0000313" key="6">
    <source>
        <dbReference type="Proteomes" id="UP000316304"/>
    </source>
</evidence>
<keyword evidence="1" id="KW-0805">Transcription regulation</keyword>
<gene>
    <name evidence="5" type="primary">xylR_1</name>
    <name evidence="5" type="ORF">Pla52o_05540</name>
</gene>
<name>A0A5C6CTF2_9BACT</name>
<evidence type="ECO:0000259" key="4">
    <source>
        <dbReference type="PROSITE" id="PS01124"/>
    </source>
</evidence>
<dbReference type="InterPro" id="IPR009057">
    <property type="entry name" value="Homeodomain-like_sf"/>
</dbReference>
<dbReference type="InterPro" id="IPR028082">
    <property type="entry name" value="Peripla_BP_I"/>
</dbReference>
<dbReference type="Proteomes" id="UP000316304">
    <property type="component" value="Unassembled WGS sequence"/>
</dbReference>
<dbReference type="PANTHER" id="PTHR30146:SF24">
    <property type="entry name" value="XYLOSE OPERON REGULATORY PROTEIN"/>
    <property type="match status" value="1"/>
</dbReference>
<dbReference type="EMBL" id="SJPT01000001">
    <property type="protein sequence ID" value="TWU26701.1"/>
    <property type="molecule type" value="Genomic_DNA"/>
</dbReference>
<dbReference type="InterPro" id="IPR018060">
    <property type="entry name" value="HTH_AraC"/>
</dbReference>
<dbReference type="RefSeq" id="WP_146593002.1">
    <property type="nucleotide sequence ID" value="NZ_SJPT01000001.1"/>
</dbReference>
<dbReference type="SUPFAM" id="SSF46689">
    <property type="entry name" value="Homeodomain-like"/>
    <property type="match status" value="1"/>
</dbReference>
<dbReference type="PANTHER" id="PTHR30146">
    <property type="entry name" value="LACI-RELATED TRANSCRIPTIONAL REPRESSOR"/>
    <property type="match status" value="1"/>
</dbReference>
<dbReference type="Gene3D" id="1.10.10.60">
    <property type="entry name" value="Homeodomain-like"/>
    <property type="match status" value="1"/>
</dbReference>
<dbReference type="SUPFAM" id="SSF53822">
    <property type="entry name" value="Periplasmic binding protein-like I"/>
    <property type="match status" value="1"/>
</dbReference>
<dbReference type="InterPro" id="IPR054031">
    <property type="entry name" value="XylR_PBP1"/>
</dbReference>
<protein>
    <submittedName>
        <fullName evidence="5">Xylose operon regulatory protein</fullName>
    </submittedName>
</protein>
<dbReference type="Pfam" id="PF12833">
    <property type="entry name" value="HTH_18"/>
    <property type="match status" value="1"/>
</dbReference>
<evidence type="ECO:0000313" key="5">
    <source>
        <dbReference type="EMBL" id="TWU26701.1"/>
    </source>
</evidence>
<keyword evidence="6" id="KW-1185">Reference proteome</keyword>
<dbReference type="AlphaFoldDB" id="A0A5C6CTF2"/>
<feature type="domain" description="HTH araC/xylS-type" evidence="4">
    <location>
        <begin position="284"/>
        <end position="382"/>
    </location>
</feature>
<evidence type="ECO:0000256" key="1">
    <source>
        <dbReference type="ARBA" id="ARBA00023015"/>
    </source>
</evidence>
<evidence type="ECO:0000256" key="2">
    <source>
        <dbReference type="ARBA" id="ARBA00023125"/>
    </source>
</evidence>
<sequence>MSTTPRVALFVETSRAYGRGVLKGIWQHVQEHGRWSILFRPRGLEEPTPAWMASWRGDGIIAHVTNLRTAALLKRSAAPCLDVLGDIQNTGFPVVKTDYQRIAEMAFSHLAGLGLQNLAICGLRRGHRPRLDERCDAFQVLAEEAGYDVKLFQPRGGGPYGPSWAKEQKQVVDWVRSLPKPIGIFACNDIRGREVLDACATANIPVPEQVAVIGVGNDELLCELNDQRLTSIDVNPIRVGYQSADLLCRMMAGQSVPAKFNVTPRRVVERQSTDMLAVEDPEVANAVKYIRLYACDAIDVNDVVQEVSLGRRVLERRFRALLGRSLKSEIVRVRLTRARELLIETTLSATAISYRCGFSSPAYFMDHFHKKVGVTAIEFRESARREQDPDTPEELE</sequence>
<dbReference type="Gene3D" id="3.40.50.2300">
    <property type="match status" value="2"/>
</dbReference>
<dbReference type="CDD" id="cd01543">
    <property type="entry name" value="PBP1_XylR"/>
    <property type="match status" value="1"/>
</dbReference>
<keyword evidence="3" id="KW-0804">Transcription</keyword>
<dbReference type="GO" id="GO:0003700">
    <property type="term" value="F:DNA-binding transcription factor activity"/>
    <property type="evidence" value="ECO:0007669"/>
    <property type="project" value="InterPro"/>
</dbReference>
<dbReference type="Pfam" id="PF22177">
    <property type="entry name" value="PBP1_XylR"/>
    <property type="match status" value="1"/>
</dbReference>
<proteinExistence type="predicted"/>
<dbReference type="InterPro" id="IPR046335">
    <property type="entry name" value="LacI/GalR-like_sensor"/>
</dbReference>
<dbReference type="PROSITE" id="PS01124">
    <property type="entry name" value="HTH_ARAC_FAMILY_2"/>
    <property type="match status" value="1"/>
</dbReference>
<dbReference type="Pfam" id="PF13377">
    <property type="entry name" value="Peripla_BP_3"/>
    <property type="match status" value="1"/>
</dbReference>
<organism evidence="5 6">
    <name type="scientific">Novipirellula galeiformis</name>
    <dbReference type="NCBI Taxonomy" id="2528004"/>
    <lineage>
        <taxon>Bacteria</taxon>
        <taxon>Pseudomonadati</taxon>
        <taxon>Planctomycetota</taxon>
        <taxon>Planctomycetia</taxon>
        <taxon>Pirellulales</taxon>
        <taxon>Pirellulaceae</taxon>
        <taxon>Novipirellula</taxon>
    </lineage>
</organism>
<dbReference type="SMART" id="SM00342">
    <property type="entry name" value="HTH_ARAC"/>
    <property type="match status" value="1"/>
</dbReference>
<accession>A0A5C6CTF2</accession>
<dbReference type="OrthoDB" id="9795616at2"/>
<reference evidence="5 6" key="1">
    <citation type="submission" date="2019-02" db="EMBL/GenBank/DDBJ databases">
        <title>Deep-cultivation of Planctomycetes and their phenomic and genomic characterization uncovers novel biology.</title>
        <authorList>
            <person name="Wiegand S."/>
            <person name="Jogler M."/>
            <person name="Boedeker C."/>
            <person name="Pinto D."/>
            <person name="Vollmers J."/>
            <person name="Rivas-Marin E."/>
            <person name="Kohn T."/>
            <person name="Peeters S.H."/>
            <person name="Heuer A."/>
            <person name="Rast P."/>
            <person name="Oberbeckmann S."/>
            <person name="Bunk B."/>
            <person name="Jeske O."/>
            <person name="Meyerdierks A."/>
            <person name="Storesund J.E."/>
            <person name="Kallscheuer N."/>
            <person name="Luecker S."/>
            <person name="Lage O.M."/>
            <person name="Pohl T."/>
            <person name="Merkel B.J."/>
            <person name="Hornburger P."/>
            <person name="Mueller R.-W."/>
            <person name="Bruemmer F."/>
            <person name="Labrenz M."/>
            <person name="Spormann A.M."/>
            <person name="Op Den Camp H."/>
            <person name="Overmann J."/>
            <person name="Amann R."/>
            <person name="Jetten M.S.M."/>
            <person name="Mascher T."/>
            <person name="Medema M.H."/>
            <person name="Devos D.P."/>
            <person name="Kaster A.-K."/>
            <person name="Ovreas L."/>
            <person name="Rohde M."/>
            <person name="Galperin M.Y."/>
            <person name="Jogler C."/>
        </authorList>
    </citation>
    <scope>NUCLEOTIDE SEQUENCE [LARGE SCALE GENOMIC DNA]</scope>
    <source>
        <strain evidence="5 6">Pla52o</strain>
    </source>
</reference>
<dbReference type="GO" id="GO:0000976">
    <property type="term" value="F:transcription cis-regulatory region binding"/>
    <property type="evidence" value="ECO:0007669"/>
    <property type="project" value="TreeGrafter"/>
</dbReference>
<keyword evidence="2" id="KW-0238">DNA-binding</keyword>